<dbReference type="VEuPathDB" id="FungiDB:AMAG_09592"/>
<keyword evidence="5" id="KW-1185">Reference proteome</keyword>
<sequence>MTTVMTSSTTVITAAGYAAAARRVAELTRDADGAGNTVWTLHDANATRPDRVYLTARRVLPASVPSAHVGTRSESMDDDLAVKFDEFNAEEQALAPSSPAESWLQWEIHVVYHTVYACPALYFRGSALDGRVLDEAAAVQAIEQIRAASHLTAPVSARNGPVCVGGGGGASPGSRHAVPLPAPVPDPRTARAHPPPAKYAIHCTRAPHLAQHRRLRVRRPRLDRAMDGRHLRQRVKIPNPQ</sequence>
<reference evidence="5" key="2">
    <citation type="submission" date="2009-11" db="EMBL/GenBank/DDBJ databases">
        <title>The Genome Sequence of Allomyces macrogynus strain ATCC 38327.</title>
        <authorList>
            <consortium name="The Broad Institute Genome Sequencing Platform"/>
            <person name="Russ C."/>
            <person name="Cuomo C."/>
            <person name="Shea T."/>
            <person name="Young S.K."/>
            <person name="Zeng Q."/>
            <person name="Koehrsen M."/>
            <person name="Haas B."/>
            <person name="Borodovsky M."/>
            <person name="Guigo R."/>
            <person name="Alvarado L."/>
            <person name="Berlin A."/>
            <person name="Borenstein D."/>
            <person name="Chen Z."/>
            <person name="Engels R."/>
            <person name="Freedman E."/>
            <person name="Gellesch M."/>
            <person name="Goldberg J."/>
            <person name="Griggs A."/>
            <person name="Gujja S."/>
            <person name="Heiman D."/>
            <person name="Hepburn T."/>
            <person name="Howarth C."/>
            <person name="Jen D."/>
            <person name="Larson L."/>
            <person name="Lewis B."/>
            <person name="Mehta T."/>
            <person name="Park D."/>
            <person name="Pearson M."/>
            <person name="Roberts A."/>
            <person name="Saif S."/>
            <person name="Shenoy N."/>
            <person name="Sisk P."/>
            <person name="Stolte C."/>
            <person name="Sykes S."/>
            <person name="Walk T."/>
            <person name="White J."/>
            <person name="Yandava C."/>
            <person name="Burger G."/>
            <person name="Gray M.W."/>
            <person name="Holland P.W.H."/>
            <person name="King N."/>
            <person name="Lang F.B.F."/>
            <person name="Roger A.J."/>
            <person name="Ruiz-Trillo I."/>
            <person name="Lander E."/>
            <person name="Nusbaum C."/>
        </authorList>
    </citation>
    <scope>NUCLEOTIDE SEQUENCE [LARGE SCALE GENOMIC DNA]</scope>
    <source>
        <strain evidence="5">ATCC 38327</strain>
    </source>
</reference>
<keyword evidence="2" id="KW-0072">Autophagy</keyword>
<gene>
    <name evidence="4" type="ORF">AMAG_09592</name>
</gene>
<proteinExistence type="predicted"/>
<dbReference type="InterPro" id="IPR007135">
    <property type="entry name" value="Atg3/Atg10"/>
</dbReference>
<evidence type="ECO:0000256" key="3">
    <source>
        <dbReference type="SAM" id="MobiDB-lite"/>
    </source>
</evidence>
<organism evidence="4 5">
    <name type="scientific">Allomyces macrogynus (strain ATCC 38327)</name>
    <name type="common">Allomyces javanicus var. macrogynus</name>
    <dbReference type="NCBI Taxonomy" id="578462"/>
    <lineage>
        <taxon>Eukaryota</taxon>
        <taxon>Fungi</taxon>
        <taxon>Fungi incertae sedis</taxon>
        <taxon>Blastocladiomycota</taxon>
        <taxon>Blastocladiomycetes</taxon>
        <taxon>Blastocladiales</taxon>
        <taxon>Blastocladiaceae</taxon>
        <taxon>Allomyces</taxon>
    </lineage>
</organism>
<dbReference type="EMBL" id="GG745348">
    <property type="protein sequence ID" value="KNE65613.1"/>
    <property type="molecule type" value="Genomic_DNA"/>
</dbReference>
<name>A0A0L0SSS3_ALLM3</name>
<dbReference type="GO" id="GO:0019787">
    <property type="term" value="F:ubiquitin-like protein transferase activity"/>
    <property type="evidence" value="ECO:0007669"/>
    <property type="project" value="InterPro"/>
</dbReference>
<evidence type="ECO:0000313" key="4">
    <source>
        <dbReference type="EMBL" id="KNE65613.1"/>
    </source>
</evidence>
<evidence type="ECO:0000256" key="1">
    <source>
        <dbReference type="ARBA" id="ARBA00022786"/>
    </source>
</evidence>
<dbReference type="Pfam" id="PF03987">
    <property type="entry name" value="Autophagy_act_C"/>
    <property type="match status" value="1"/>
</dbReference>
<dbReference type="GO" id="GO:0006914">
    <property type="term" value="P:autophagy"/>
    <property type="evidence" value="ECO:0007669"/>
    <property type="project" value="UniProtKB-KW"/>
</dbReference>
<dbReference type="AlphaFoldDB" id="A0A0L0SSS3"/>
<protein>
    <submittedName>
        <fullName evidence="4">Uncharacterized protein</fullName>
    </submittedName>
</protein>
<accession>A0A0L0SSS3</accession>
<evidence type="ECO:0000313" key="5">
    <source>
        <dbReference type="Proteomes" id="UP000054350"/>
    </source>
</evidence>
<evidence type="ECO:0000256" key="2">
    <source>
        <dbReference type="ARBA" id="ARBA00023006"/>
    </source>
</evidence>
<keyword evidence="1" id="KW-0833">Ubl conjugation pathway</keyword>
<feature type="region of interest" description="Disordered" evidence="3">
    <location>
        <begin position="222"/>
        <end position="241"/>
    </location>
</feature>
<reference evidence="4 5" key="1">
    <citation type="submission" date="2009-11" db="EMBL/GenBank/DDBJ databases">
        <title>Annotation of Allomyces macrogynus ATCC 38327.</title>
        <authorList>
            <consortium name="The Broad Institute Genome Sequencing Platform"/>
            <person name="Russ C."/>
            <person name="Cuomo C."/>
            <person name="Burger G."/>
            <person name="Gray M.W."/>
            <person name="Holland P.W.H."/>
            <person name="King N."/>
            <person name="Lang F.B.F."/>
            <person name="Roger A.J."/>
            <person name="Ruiz-Trillo I."/>
            <person name="Young S.K."/>
            <person name="Zeng Q."/>
            <person name="Gargeya S."/>
            <person name="Fitzgerald M."/>
            <person name="Haas B."/>
            <person name="Abouelleil A."/>
            <person name="Alvarado L."/>
            <person name="Arachchi H.M."/>
            <person name="Berlin A."/>
            <person name="Chapman S.B."/>
            <person name="Gearin G."/>
            <person name="Goldberg J."/>
            <person name="Griggs A."/>
            <person name="Gujja S."/>
            <person name="Hansen M."/>
            <person name="Heiman D."/>
            <person name="Howarth C."/>
            <person name="Larimer J."/>
            <person name="Lui A."/>
            <person name="MacDonald P.J.P."/>
            <person name="McCowen C."/>
            <person name="Montmayeur A."/>
            <person name="Murphy C."/>
            <person name="Neiman D."/>
            <person name="Pearson M."/>
            <person name="Priest M."/>
            <person name="Roberts A."/>
            <person name="Saif S."/>
            <person name="Shea T."/>
            <person name="Sisk P."/>
            <person name="Stolte C."/>
            <person name="Sykes S."/>
            <person name="Wortman J."/>
            <person name="Nusbaum C."/>
            <person name="Birren B."/>
        </authorList>
    </citation>
    <scope>NUCLEOTIDE SEQUENCE [LARGE SCALE GENOMIC DNA]</scope>
    <source>
        <strain evidence="4 5">ATCC 38327</strain>
    </source>
</reference>
<dbReference type="OrthoDB" id="4089664at2759"/>
<dbReference type="Proteomes" id="UP000054350">
    <property type="component" value="Unassembled WGS sequence"/>
</dbReference>